<dbReference type="SUPFAM" id="SSF102198">
    <property type="entry name" value="Putative cyclase"/>
    <property type="match status" value="1"/>
</dbReference>
<dbReference type="InterPro" id="IPR007325">
    <property type="entry name" value="KFase/CYL"/>
</dbReference>
<evidence type="ECO:0000256" key="1">
    <source>
        <dbReference type="ARBA" id="ARBA00007865"/>
    </source>
</evidence>
<protein>
    <recommendedName>
        <fullName evidence="4">Cyclase</fullName>
    </recommendedName>
</protein>
<dbReference type="VEuPathDB" id="FungiDB:ASPTUDRAFT_121515"/>
<dbReference type="GO" id="GO:0019441">
    <property type="term" value="P:L-tryptophan catabolic process to kynurenine"/>
    <property type="evidence" value="ECO:0007669"/>
    <property type="project" value="InterPro"/>
</dbReference>
<dbReference type="AlphaFoldDB" id="A0A1L9N334"/>
<dbReference type="InterPro" id="IPR037175">
    <property type="entry name" value="KFase_sf"/>
</dbReference>
<dbReference type="GO" id="GO:0004061">
    <property type="term" value="F:arylformamidase activity"/>
    <property type="evidence" value="ECO:0007669"/>
    <property type="project" value="InterPro"/>
</dbReference>
<name>A0A1L9N334_ASPTC</name>
<keyword evidence="3" id="KW-1185">Reference proteome</keyword>
<proteinExistence type="inferred from homology"/>
<dbReference type="OMA" id="YMLHEYI"/>
<gene>
    <name evidence="2" type="ORF">ASPTUDRAFT_121515</name>
</gene>
<dbReference type="Pfam" id="PF04199">
    <property type="entry name" value="Cyclase"/>
    <property type="match status" value="1"/>
</dbReference>
<dbReference type="OrthoDB" id="5396at2759"/>
<dbReference type="STRING" id="767770.A0A1L9N334"/>
<dbReference type="Proteomes" id="UP000184304">
    <property type="component" value="Unassembled WGS sequence"/>
</dbReference>
<evidence type="ECO:0000313" key="3">
    <source>
        <dbReference type="Proteomes" id="UP000184304"/>
    </source>
</evidence>
<organism evidence="2 3">
    <name type="scientific">Aspergillus tubingensis (strain CBS 134.48)</name>
    <dbReference type="NCBI Taxonomy" id="767770"/>
    <lineage>
        <taxon>Eukaryota</taxon>
        <taxon>Fungi</taxon>
        <taxon>Dikarya</taxon>
        <taxon>Ascomycota</taxon>
        <taxon>Pezizomycotina</taxon>
        <taxon>Eurotiomycetes</taxon>
        <taxon>Eurotiomycetidae</taxon>
        <taxon>Eurotiales</taxon>
        <taxon>Aspergillaceae</taxon>
        <taxon>Aspergillus</taxon>
        <taxon>Aspergillus subgen. Circumdati</taxon>
    </lineage>
</organism>
<dbReference type="PANTHER" id="PTHR34861">
    <property type="match status" value="1"/>
</dbReference>
<evidence type="ECO:0008006" key="4">
    <source>
        <dbReference type="Google" id="ProtNLM"/>
    </source>
</evidence>
<dbReference type="EMBL" id="KV878203">
    <property type="protein sequence ID" value="OJI83708.1"/>
    <property type="molecule type" value="Genomic_DNA"/>
</dbReference>
<dbReference type="Gene3D" id="3.50.30.50">
    <property type="entry name" value="Putative cyclase"/>
    <property type="match status" value="1"/>
</dbReference>
<dbReference type="PANTHER" id="PTHR34861:SF10">
    <property type="entry name" value="CYCLASE"/>
    <property type="match status" value="1"/>
</dbReference>
<reference evidence="3" key="1">
    <citation type="journal article" date="2017" name="Genome Biol.">
        <title>Comparative genomics reveals high biological diversity and specific adaptations in the industrially and medically important fungal genus Aspergillus.</title>
        <authorList>
            <person name="de Vries R.P."/>
            <person name="Riley R."/>
            <person name="Wiebenga A."/>
            <person name="Aguilar-Osorio G."/>
            <person name="Amillis S."/>
            <person name="Uchima C.A."/>
            <person name="Anderluh G."/>
            <person name="Asadollahi M."/>
            <person name="Askin M."/>
            <person name="Barry K."/>
            <person name="Battaglia E."/>
            <person name="Bayram O."/>
            <person name="Benocci T."/>
            <person name="Braus-Stromeyer S.A."/>
            <person name="Caldana C."/>
            <person name="Canovas D."/>
            <person name="Cerqueira G.C."/>
            <person name="Chen F."/>
            <person name="Chen W."/>
            <person name="Choi C."/>
            <person name="Clum A."/>
            <person name="Dos Santos R.A."/>
            <person name="Damasio A.R."/>
            <person name="Diallinas G."/>
            <person name="Emri T."/>
            <person name="Fekete E."/>
            <person name="Flipphi M."/>
            <person name="Freyberg S."/>
            <person name="Gallo A."/>
            <person name="Gournas C."/>
            <person name="Habgood R."/>
            <person name="Hainaut M."/>
            <person name="Harispe M.L."/>
            <person name="Henrissat B."/>
            <person name="Hilden K.S."/>
            <person name="Hope R."/>
            <person name="Hossain A."/>
            <person name="Karabika E."/>
            <person name="Karaffa L."/>
            <person name="Karanyi Z."/>
            <person name="Krasevec N."/>
            <person name="Kuo A."/>
            <person name="Kusch H."/>
            <person name="LaButti K."/>
            <person name="Lagendijk E.L."/>
            <person name="Lapidus A."/>
            <person name="Levasseur A."/>
            <person name="Lindquist E."/>
            <person name="Lipzen A."/>
            <person name="Logrieco A.F."/>
            <person name="MacCabe A."/>
            <person name="Maekelae M.R."/>
            <person name="Malavazi I."/>
            <person name="Melin P."/>
            <person name="Meyer V."/>
            <person name="Mielnichuk N."/>
            <person name="Miskei M."/>
            <person name="Molnar A.P."/>
            <person name="Mule G."/>
            <person name="Ngan C.Y."/>
            <person name="Orejas M."/>
            <person name="Orosz E."/>
            <person name="Ouedraogo J.P."/>
            <person name="Overkamp K.M."/>
            <person name="Park H.-S."/>
            <person name="Perrone G."/>
            <person name="Piumi F."/>
            <person name="Punt P.J."/>
            <person name="Ram A.F."/>
            <person name="Ramon A."/>
            <person name="Rauscher S."/>
            <person name="Record E."/>
            <person name="Riano-Pachon D.M."/>
            <person name="Robert V."/>
            <person name="Roehrig J."/>
            <person name="Ruller R."/>
            <person name="Salamov A."/>
            <person name="Salih N.S."/>
            <person name="Samson R.A."/>
            <person name="Sandor E."/>
            <person name="Sanguinetti M."/>
            <person name="Schuetze T."/>
            <person name="Sepcic K."/>
            <person name="Shelest E."/>
            <person name="Sherlock G."/>
            <person name="Sophianopoulou V."/>
            <person name="Squina F.M."/>
            <person name="Sun H."/>
            <person name="Susca A."/>
            <person name="Todd R.B."/>
            <person name="Tsang A."/>
            <person name="Unkles S.E."/>
            <person name="van de Wiele N."/>
            <person name="van Rossen-Uffink D."/>
            <person name="Oliveira J.V."/>
            <person name="Vesth T.C."/>
            <person name="Visser J."/>
            <person name="Yu J.-H."/>
            <person name="Zhou M."/>
            <person name="Andersen M.R."/>
            <person name="Archer D.B."/>
            <person name="Baker S.E."/>
            <person name="Benoit I."/>
            <person name="Brakhage A.A."/>
            <person name="Braus G.H."/>
            <person name="Fischer R."/>
            <person name="Frisvad J.C."/>
            <person name="Goldman G.H."/>
            <person name="Houbraken J."/>
            <person name="Oakley B."/>
            <person name="Pocsi I."/>
            <person name="Scazzocchio C."/>
            <person name="Seiboth B."/>
            <person name="vanKuyk P.A."/>
            <person name="Wortman J."/>
            <person name="Dyer P.S."/>
            <person name="Grigoriev I.V."/>
        </authorList>
    </citation>
    <scope>NUCLEOTIDE SEQUENCE [LARGE SCALE GENOMIC DNA]</scope>
    <source>
        <strain evidence="3">CBS 134.48</strain>
    </source>
</reference>
<accession>A0A1L9N334</accession>
<comment type="similarity">
    <text evidence="1">Belongs to the Cyclase 1 superfamily.</text>
</comment>
<evidence type="ECO:0000313" key="2">
    <source>
        <dbReference type="EMBL" id="OJI83708.1"/>
    </source>
</evidence>
<sequence>MSFSQYQDQDSAVQSADRIPWDPNCSIFPSRKDLPHIPGAPKDAAWVWGENDQIGRLNLLTPTRVKDAASSEIKTGQMIRLDLPLGVPNPPAFGRAGFVHKIKPLQENLIYDDLYESLNTQSGTQWDGFRHFSHLSSGMFYNGTTATDITGSTPTLNNSIHHWSATHGGIAGRCLLLDFYTYAQTHGLPYDPYQGSAISFTDLQACGHSQGINILPVSQGGDIPVGTILMIRSGFVARYNQMSPENRADILRNEKTEYAGLKQEAAMLDWLHDCYFAAVGGDAPAFERWPPQEEYFLHEYVLALWGMPIGEMWDLERVVALCRELGRWTFFITSAPANVEGGVSSQANAMAIF</sequence>